<gene>
    <name evidence="1" type="ORF">V1478_006396</name>
</gene>
<evidence type="ECO:0000313" key="1">
    <source>
        <dbReference type="EMBL" id="KAL2728764.1"/>
    </source>
</evidence>
<name>A0ABD2B7Q8_VESSQ</name>
<reference evidence="1 2" key="1">
    <citation type="journal article" date="2024" name="Ann. Entomol. Soc. Am.">
        <title>Genomic analyses of the southern and eastern yellowjacket wasps (Hymenoptera: Vespidae) reveal evolutionary signatures of social life.</title>
        <authorList>
            <person name="Catto M.A."/>
            <person name="Caine P.B."/>
            <person name="Orr S.E."/>
            <person name="Hunt B.G."/>
            <person name="Goodisman M.A.D."/>
        </authorList>
    </citation>
    <scope>NUCLEOTIDE SEQUENCE [LARGE SCALE GENOMIC DNA]</scope>
    <source>
        <strain evidence="1">233</strain>
        <tissue evidence="1">Head and thorax</tissue>
    </source>
</reference>
<protein>
    <submittedName>
        <fullName evidence="1">Uncharacterized protein</fullName>
    </submittedName>
</protein>
<accession>A0ABD2B7Q8</accession>
<dbReference type="EMBL" id="JAUDFV010000132">
    <property type="protein sequence ID" value="KAL2728764.1"/>
    <property type="molecule type" value="Genomic_DNA"/>
</dbReference>
<dbReference type="AlphaFoldDB" id="A0ABD2B7Q8"/>
<proteinExistence type="predicted"/>
<dbReference type="Proteomes" id="UP001607302">
    <property type="component" value="Unassembled WGS sequence"/>
</dbReference>
<sequence>MPRGTNGEIEEKLQINGRERNEQEDCRWSAGFMKQSPEISKGYSNGRLANEAAGGSRDGSGDVEGCCGTNGGCLHYSYALAIPPAPPFQVETPGTGASIAAGTTIAAVAAVAAGAAAAAAPGHANTNFRTPRRRTKSTYGIVELGENIDTNVKDQENTWSTREYTRVDDPMGIRVDKPKPI</sequence>
<comment type="caution">
    <text evidence="1">The sequence shown here is derived from an EMBL/GenBank/DDBJ whole genome shotgun (WGS) entry which is preliminary data.</text>
</comment>
<keyword evidence="2" id="KW-1185">Reference proteome</keyword>
<organism evidence="1 2">
    <name type="scientific">Vespula squamosa</name>
    <name type="common">Southern yellow jacket</name>
    <name type="synonym">Wasp</name>
    <dbReference type="NCBI Taxonomy" id="30214"/>
    <lineage>
        <taxon>Eukaryota</taxon>
        <taxon>Metazoa</taxon>
        <taxon>Ecdysozoa</taxon>
        <taxon>Arthropoda</taxon>
        <taxon>Hexapoda</taxon>
        <taxon>Insecta</taxon>
        <taxon>Pterygota</taxon>
        <taxon>Neoptera</taxon>
        <taxon>Endopterygota</taxon>
        <taxon>Hymenoptera</taxon>
        <taxon>Apocrita</taxon>
        <taxon>Aculeata</taxon>
        <taxon>Vespoidea</taxon>
        <taxon>Vespidae</taxon>
        <taxon>Vespinae</taxon>
        <taxon>Vespula</taxon>
    </lineage>
</organism>
<evidence type="ECO:0000313" key="2">
    <source>
        <dbReference type="Proteomes" id="UP001607302"/>
    </source>
</evidence>